<reference evidence="1" key="1">
    <citation type="journal article" date="2013" name="Antimicrob. Agents Chemother.">
        <title>Characterization of TEM-1 beta-lactamase producing Kingella kingae clinical isolates.</title>
        <authorList>
            <person name="Banerjee A."/>
            <person name="Kaplan J.B."/>
            <person name="Soherwardy A."/>
            <person name="Nudell Y."/>
            <person name="Mackenzie G.A."/>
            <person name="Johnson S."/>
            <person name="Balashova N.V."/>
        </authorList>
    </citation>
    <scope>NUCLEOTIDE SEQUENCE</scope>
    <source>
        <strain evidence="1">KKC2005004457</strain>
        <plasmid evidence="1">unnamed</plasmid>
    </source>
</reference>
<dbReference type="EMBL" id="AMPT01000012">
    <property type="protein sequence ID" value="EQB59615.1"/>
    <property type="molecule type" value="Genomic_DNA"/>
</dbReference>
<protein>
    <submittedName>
        <fullName evidence="1">Uncharacterized protein</fullName>
    </submittedName>
</protein>
<dbReference type="AlphaFoldDB" id="T0MEU3"/>
<geneLocation type="plasmid" evidence="1">
    <name>unnamed</name>
</geneLocation>
<accession>T0MEU3</accession>
<proteinExistence type="predicted"/>
<name>T0MEU3_KINKI</name>
<keyword evidence="1" id="KW-0614">Plasmid</keyword>
<evidence type="ECO:0000313" key="1">
    <source>
        <dbReference type="EMBL" id="EQB59615.1"/>
    </source>
</evidence>
<comment type="caution">
    <text evidence="1">The sequence shown here is derived from an EMBL/GenBank/DDBJ whole genome shotgun (WGS) entry which is preliminary data.</text>
</comment>
<sequence length="54" mass="5838">MCVELSLNNILKQEQVTWGNVEGQVAQALMGTGIKDSTARSIAYWVSVVGQTLV</sequence>
<gene>
    <name evidence="1" type="ORF">C297_p00220</name>
</gene>
<organism evidence="1">
    <name type="scientific">Kingella kingae KKC2005004457</name>
    <dbReference type="NCBI Taxonomy" id="1229911"/>
    <lineage>
        <taxon>Bacteria</taxon>
        <taxon>Pseudomonadati</taxon>
        <taxon>Pseudomonadota</taxon>
        <taxon>Betaproteobacteria</taxon>
        <taxon>Neisseriales</taxon>
        <taxon>Neisseriaceae</taxon>
        <taxon>Kingella</taxon>
    </lineage>
</organism>